<evidence type="ECO:0000313" key="3">
    <source>
        <dbReference type="Proteomes" id="UP000324758"/>
    </source>
</evidence>
<protein>
    <submittedName>
        <fullName evidence="2">Uncharacterized protein</fullName>
    </submittedName>
</protein>
<proteinExistence type="predicted"/>
<evidence type="ECO:0000313" key="2">
    <source>
        <dbReference type="EMBL" id="TYL95555.1"/>
    </source>
</evidence>
<reference evidence="2 3" key="1">
    <citation type="submission" date="2019-08" db="EMBL/GenBank/DDBJ databases">
        <title>Bradyrhizobium hipponensis sp. nov., a rhizobium isolated from a Lupinus angustifolius root nodule in Tunisia.</title>
        <authorList>
            <person name="Off K."/>
            <person name="Rejili M."/>
            <person name="Mars M."/>
            <person name="Brachmann A."/>
            <person name="Marin M."/>
        </authorList>
    </citation>
    <scope>NUCLEOTIDE SEQUENCE [LARGE SCALE GENOMIC DNA]</scope>
    <source>
        <strain evidence="2 3">CTAW71</strain>
    </source>
</reference>
<gene>
    <name evidence="2" type="ORF">FXB40_14385</name>
</gene>
<accession>A0A5D3KM76</accession>
<dbReference type="Proteomes" id="UP000324758">
    <property type="component" value="Unassembled WGS sequence"/>
</dbReference>
<name>A0A5D3KM76_9BRAD</name>
<comment type="caution">
    <text evidence="2">The sequence shown here is derived from an EMBL/GenBank/DDBJ whole genome shotgun (WGS) entry which is preliminary data.</text>
</comment>
<evidence type="ECO:0000256" key="1">
    <source>
        <dbReference type="SAM" id="Phobius"/>
    </source>
</evidence>
<dbReference type="EMBL" id="VSSS01000024">
    <property type="protein sequence ID" value="TYL95555.1"/>
    <property type="molecule type" value="Genomic_DNA"/>
</dbReference>
<sequence length="63" mass="7160">MSMLTQGLERPLDWLERRPRMSTSRKAQLKRVALRALAVLTMGGVFTALIALKTAIFVWHLHA</sequence>
<keyword evidence="1" id="KW-1133">Transmembrane helix</keyword>
<dbReference type="AlphaFoldDB" id="A0A5D3KM76"/>
<keyword evidence="1" id="KW-0472">Membrane</keyword>
<organism evidence="2 3">
    <name type="scientific">Bradyrhizobium rifense</name>
    <dbReference type="NCBI Taxonomy" id="515499"/>
    <lineage>
        <taxon>Bacteria</taxon>
        <taxon>Pseudomonadati</taxon>
        <taxon>Pseudomonadota</taxon>
        <taxon>Alphaproteobacteria</taxon>
        <taxon>Hyphomicrobiales</taxon>
        <taxon>Nitrobacteraceae</taxon>
        <taxon>Bradyrhizobium</taxon>
    </lineage>
</organism>
<feature type="transmembrane region" description="Helical" evidence="1">
    <location>
        <begin position="32"/>
        <end position="59"/>
    </location>
</feature>
<keyword evidence="3" id="KW-1185">Reference proteome</keyword>
<dbReference type="RefSeq" id="WP_148772841.1">
    <property type="nucleotide sequence ID" value="NZ_VSSS01000024.1"/>
</dbReference>
<keyword evidence="1" id="KW-0812">Transmembrane</keyword>